<dbReference type="EMBL" id="JACHOU010000002">
    <property type="protein sequence ID" value="MBB6353170.1"/>
    <property type="molecule type" value="Genomic_DNA"/>
</dbReference>
<evidence type="ECO:0000313" key="3">
    <source>
        <dbReference type="EMBL" id="MBB6353170.1"/>
    </source>
</evidence>
<dbReference type="AlphaFoldDB" id="A0A7X0F514"/>
<keyword evidence="1" id="KW-1133">Transmembrane helix</keyword>
<keyword evidence="4" id="KW-1185">Reference proteome</keyword>
<accession>A0A7X0F514</accession>
<dbReference type="RefSeq" id="WP_184698262.1">
    <property type="nucleotide sequence ID" value="NZ_BAABEG010000001.1"/>
</dbReference>
<evidence type="ECO:0000259" key="2">
    <source>
        <dbReference type="Pfam" id="PF13400"/>
    </source>
</evidence>
<name>A0A7X0F514_9HYPH</name>
<feature type="transmembrane region" description="Helical" evidence="1">
    <location>
        <begin position="12"/>
        <end position="32"/>
    </location>
</feature>
<dbReference type="InterPro" id="IPR028087">
    <property type="entry name" value="Tad_N"/>
</dbReference>
<gene>
    <name evidence="3" type="ORF">GGR00_000938</name>
</gene>
<evidence type="ECO:0000313" key="4">
    <source>
        <dbReference type="Proteomes" id="UP000536262"/>
    </source>
</evidence>
<keyword evidence="1" id="KW-0472">Membrane</keyword>
<dbReference type="SUPFAM" id="SSF53300">
    <property type="entry name" value="vWA-like"/>
    <property type="match status" value="1"/>
</dbReference>
<dbReference type="Pfam" id="PF13400">
    <property type="entry name" value="Tad"/>
    <property type="match status" value="1"/>
</dbReference>
<sequence>MIRKFLKDTRGSYAILTVAAMVPIMGALALAIDYAEVSRQREVVRNALDAAGMAVARRLLDGSPGETLTDTQLKAYAADFFNSNLGSVKPANAPLTVTLPTNSFGGGTLEMEATLRYDPYFLPAAAALIGKSSSDLNLSFVVKSGIRLKNTIEVSLVLDNSGSMDELGSGTGQRRIDLLKAASKQLVDKMAEQASAMRQINEPVRFGVVPFAASVNIAPDTDNKPWLDTLGLSPVHHENFDWSSMVQANMTAADIAQIGNRFAEYSGGVWRKRGSGWGETQGEALTRFSLYQDIIAQTDREAIPNTKRRVCRTTVSSTNACSKYTDEPEYQYTVAQYTSWQGCVEARPAPYNNDDTPATATNPATLYVPMFAPDEPKHLWRDVNDDNILDLNGDTFGYRNDWWADWKNSDATSRQRDMRKYFRVKPFEASPAGDGYGPNFSCTTNPITPLTDVSDAAGKKVVKDAIDAMKPGGNTNVPEGTAWGWRVISSGAPFTEGRTDGQRGNDKVVIVLTDGANTYSNTPSSSDGAGNESTYAAYGYAGQKYSTSGVTRIFKDTSNAIGKTTFTTSNYQAAMDEQMQKVCANAKGPTARQVNGTGSDNVIVMTVSLDLSTSKSNEKKAIDALMNCASYSRTTVGKKLYWNATGANLMQVFKEIADELSNLRIVS</sequence>
<feature type="domain" description="Putative Flp pilus-assembly TadG-like N-terminal" evidence="2">
    <location>
        <begin position="11"/>
        <end position="57"/>
    </location>
</feature>
<dbReference type="InterPro" id="IPR036465">
    <property type="entry name" value="vWFA_dom_sf"/>
</dbReference>
<dbReference type="Gene3D" id="3.40.50.410">
    <property type="entry name" value="von Willebrand factor, type A domain"/>
    <property type="match status" value="2"/>
</dbReference>
<comment type="caution">
    <text evidence="3">The sequence shown here is derived from an EMBL/GenBank/DDBJ whole genome shotgun (WGS) entry which is preliminary data.</text>
</comment>
<proteinExistence type="predicted"/>
<evidence type="ECO:0000256" key="1">
    <source>
        <dbReference type="SAM" id="Phobius"/>
    </source>
</evidence>
<organism evidence="3 4">
    <name type="scientific">Aminobacter aganoensis</name>
    <dbReference type="NCBI Taxonomy" id="83264"/>
    <lineage>
        <taxon>Bacteria</taxon>
        <taxon>Pseudomonadati</taxon>
        <taxon>Pseudomonadota</taxon>
        <taxon>Alphaproteobacteria</taxon>
        <taxon>Hyphomicrobiales</taxon>
        <taxon>Phyllobacteriaceae</taxon>
        <taxon>Aminobacter</taxon>
    </lineage>
</organism>
<keyword evidence="1" id="KW-0812">Transmembrane</keyword>
<reference evidence="3 4" key="1">
    <citation type="submission" date="2020-08" db="EMBL/GenBank/DDBJ databases">
        <title>Genomic Encyclopedia of Type Strains, Phase IV (KMG-IV): sequencing the most valuable type-strain genomes for metagenomic binning, comparative biology and taxonomic classification.</title>
        <authorList>
            <person name="Goeker M."/>
        </authorList>
    </citation>
    <scope>NUCLEOTIDE SEQUENCE [LARGE SCALE GENOMIC DNA]</scope>
    <source>
        <strain evidence="3 4">DSM 7051</strain>
    </source>
</reference>
<protein>
    <submittedName>
        <fullName evidence="3">Flp pilus assembly protein TadG</fullName>
    </submittedName>
</protein>
<dbReference type="Proteomes" id="UP000536262">
    <property type="component" value="Unassembled WGS sequence"/>
</dbReference>